<dbReference type="EMBL" id="JAGRRH010000089">
    <property type="protein sequence ID" value="KAG7337270.1"/>
    <property type="molecule type" value="Genomic_DNA"/>
</dbReference>
<dbReference type="PANTHER" id="PTHR31077">
    <property type="entry name" value="U4/U6.U5 SMALL NUCLEAR RIBONUCLEOPROTEIN 27 KDA PROTEIN"/>
    <property type="match status" value="1"/>
</dbReference>
<name>A0A9K3P817_9STRA</name>
<dbReference type="InterPro" id="IPR013957">
    <property type="entry name" value="SNRNP27"/>
</dbReference>
<dbReference type="OrthoDB" id="21368at2759"/>
<keyword evidence="5" id="KW-0507">mRNA processing</keyword>
<feature type="region of interest" description="Disordered" evidence="8">
    <location>
        <begin position="123"/>
        <end position="166"/>
    </location>
</feature>
<dbReference type="AlphaFoldDB" id="A0A9K3P817"/>
<comment type="subunit">
    <text evidence="4">Part of a tri-snRNP complex.</text>
</comment>
<evidence type="ECO:0000256" key="7">
    <source>
        <dbReference type="ARBA" id="ARBA00023242"/>
    </source>
</evidence>
<evidence type="ECO:0000256" key="1">
    <source>
        <dbReference type="ARBA" id="ARBA00003632"/>
    </source>
</evidence>
<evidence type="ECO:0000313" key="10">
    <source>
        <dbReference type="EMBL" id="KAG7337270.1"/>
    </source>
</evidence>
<comment type="function">
    <text evidence="1">May play a role in mRNA splicing.</text>
</comment>
<evidence type="ECO:0000313" key="11">
    <source>
        <dbReference type="EMBL" id="KAG7363482.1"/>
    </source>
</evidence>
<accession>A0A9K3P817</accession>
<comment type="subcellular location">
    <subcellularLocation>
        <location evidence="2">Nucleus</location>
    </subcellularLocation>
</comment>
<proteinExistence type="inferred from homology"/>
<dbReference type="Pfam" id="PF08648">
    <property type="entry name" value="SNRNP27"/>
    <property type="match status" value="1"/>
</dbReference>
<evidence type="ECO:0000256" key="6">
    <source>
        <dbReference type="ARBA" id="ARBA00023187"/>
    </source>
</evidence>
<feature type="compositionally biased region" description="Basic and acidic residues" evidence="8">
    <location>
        <begin position="18"/>
        <end position="43"/>
    </location>
</feature>
<dbReference type="Proteomes" id="UP000693970">
    <property type="component" value="Unassembled WGS sequence"/>
</dbReference>
<evidence type="ECO:0000256" key="2">
    <source>
        <dbReference type="ARBA" id="ARBA00004123"/>
    </source>
</evidence>
<keyword evidence="6" id="KW-0508">mRNA splicing</keyword>
<dbReference type="GO" id="GO:0071011">
    <property type="term" value="C:precatalytic spliceosome"/>
    <property type="evidence" value="ECO:0007669"/>
    <property type="project" value="TreeGrafter"/>
</dbReference>
<dbReference type="EMBL" id="JAGRRH010000010">
    <property type="protein sequence ID" value="KAG7363482.1"/>
    <property type="molecule type" value="Genomic_DNA"/>
</dbReference>
<organism evidence="10 12">
    <name type="scientific">Nitzschia inconspicua</name>
    <dbReference type="NCBI Taxonomy" id="303405"/>
    <lineage>
        <taxon>Eukaryota</taxon>
        <taxon>Sar</taxon>
        <taxon>Stramenopiles</taxon>
        <taxon>Ochrophyta</taxon>
        <taxon>Bacillariophyta</taxon>
        <taxon>Bacillariophyceae</taxon>
        <taxon>Bacillariophycidae</taxon>
        <taxon>Bacillariales</taxon>
        <taxon>Bacillariaceae</taxon>
        <taxon>Nitzschia</taxon>
    </lineage>
</organism>
<comment type="similarity">
    <text evidence="3">Belongs to the SNUT3 family.</text>
</comment>
<feature type="domain" description="U4/U6.U5 small nuclear ribonucleoprotein 27kDa protein" evidence="9">
    <location>
        <begin position="106"/>
        <end position="165"/>
    </location>
</feature>
<feature type="region of interest" description="Disordered" evidence="8">
    <location>
        <begin position="1"/>
        <end position="48"/>
    </location>
</feature>
<comment type="caution">
    <text evidence="10">The sequence shown here is derived from an EMBL/GenBank/DDBJ whole genome shotgun (WGS) entry which is preliminary data.</text>
</comment>
<evidence type="ECO:0000259" key="9">
    <source>
        <dbReference type="Pfam" id="PF08648"/>
    </source>
</evidence>
<gene>
    <name evidence="10" type="ORF">IV203_006808</name>
    <name evidence="11" type="ORF">IV203_026843</name>
</gene>
<keyword evidence="12" id="KW-1185">Reference proteome</keyword>
<evidence type="ECO:0000313" key="12">
    <source>
        <dbReference type="Proteomes" id="UP000693970"/>
    </source>
</evidence>
<evidence type="ECO:0000256" key="5">
    <source>
        <dbReference type="ARBA" id="ARBA00022664"/>
    </source>
</evidence>
<evidence type="ECO:0000256" key="8">
    <source>
        <dbReference type="SAM" id="MobiDB-lite"/>
    </source>
</evidence>
<keyword evidence="7" id="KW-0539">Nucleus</keyword>
<protein>
    <submittedName>
        <fullName evidence="10">DUF1777 domain containing protein</fullName>
    </submittedName>
</protein>
<dbReference type="GO" id="GO:0006397">
    <property type="term" value="P:mRNA processing"/>
    <property type="evidence" value="ECO:0007669"/>
    <property type="project" value="UniProtKB-KW"/>
</dbReference>
<evidence type="ECO:0000256" key="3">
    <source>
        <dbReference type="ARBA" id="ARBA00008218"/>
    </source>
</evidence>
<dbReference type="GO" id="GO:0008380">
    <property type="term" value="P:RNA splicing"/>
    <property type="evidence" value="ECO:0007669"/>
    <property type="project" value="UniProtKB-KW"/>
</dbReference>
<dbReference type="PANTHER" id="PTHR31077:SF1">
    <property type="entry name" value="U4_U6.U5 SMALL NUCLEAR RIBONUCLEOPROTEIN 27 KDA PROTEIN"/>
    <property type="match status" value="1"/>
</dbReference>
<reference evidence="10" key="1">
    <citation type="journal article" date="2021" name="Sci. Rep.">
        <title>Diploid genomic architecture of Nitzschia inconspicua, an elite biomass production diatom.</title>
        <authorList>
            <person name="Oliver A."/>
            <person name="Podell S."/>
            <person name="Pinowska A."/>
            <person name="Traller J.C."/>
            <person name="Smith S.R."/>
            <person name="McClure R."/>
            <person name="Beliaev A."/>
            <person name="Bohutskyi P."/>
            <person name="Hill E.A."/>
            <person name="Rabines A."/>
            <person name="Zheng H."/>
            <person name="Allen L.Z."/>
            <person name="Kuo A."/>
            <person name="Grigoriev I.V."/>
            <person name="Allen A.E."/>
            <person name="Hazlebeck D."/>
            <person name="Allen E.E."/>
        </authorList>
    </citation>
    <scope>NUCLEOTIDE SEQUENCE</scope>
    <source>
        <strain evidence="10">Hildebrandi</strain>
    </source>
</reference>
<evidence type="ECO:0000256" key="4">
    <source>
        <dbReference type="ARBA" id="ARBA00011825"/>
    </source>
</evidence>
<sequence>MSNRRYNTMADSGDDEVESFRSRNRQESRRSRRDDDDNEDKTAKAAQNYALERQLRMARLREELKQEDEVIAALDQKEIGDDVAEDAVKPQETIIEVHEEELQGLDEEEQMRKLLGIESFGSTKGQKVEDNHKSSARGAAAKNKSRKYRQYMNRKNGFNRPLEKMK</sequence>
<feature type="compositionally biased region" description="Polar residues" evidence="8">
    <location>
        <begin position="1"/>
        <end position="10"/>
    </location>
</feature>
<reference evidence="10" key="2">
    <citation type="submission" date="2021-04" db="EMBL/GenBank/DDBJ databases">
        <authorList>
            <person name="Podell S."/>
        </authorList>
    </citation>
    <scope>NUCLEOTIDE SEQUENCE</scope>
    <source>
        <strain evidence="10">Hildebrandi</strain>
    </source>
</reference>